<dbReference type="PROSITE" id="PS00690">
    <property type="entry name" value="DEAH_ATP_HELICASE"/>
    <property type="match status" value="1"/>
</dbReference>
<dbReference type="SUPFAM" id="SSF52540">
    <property type="entry name" value="P-loop containing nucleoside triphosphate hydrolases"/>
    <property type="match status" value="1"/>
</dbReference>
<dbReference type="CDD" id="cd18791">
    <property type="entry name" value="SF2_C_RHA"/>
    <property type="match status" value="1"/>
</dbReference>
<comment type="caution">
    <text evidence="8">The sequence shown here is derived from an EMBL/GenBank/DDBJ whole genome shotgun (WGS) entry which is preliminary data.</text>
</comment>
<reference evidence="8 9" key="1">
    <citation type="submission" date="2018-04" db="EMBL/GenBank/DDBJ databases">
        <title>Thalassorhabdus spongiae gen. nov., sp. nov., isolated from a marine sponge in South-West Iceland.</title>
        <authorList>
            <person name="Knobloch S."/>
            <person name="Daussin A."/>
            <person name="Johannsson R."/>
            <person name="Marteinsson V.T."/>
        </authorList>
    </citation>
    <scope>NUCLEOTIDE SEQUENCE [LARGE SCALE GENOMIC DNA]</scope>
    <source>
        <strain evidence="8 9">Hp12</strain>
    </source>
</reference>
<dbReference type="CDD" id="cd17990">
    <property type="entry name" value="DEXHc_HrpB"/>
    <property type="match status" value="1"/>
</dbReference>
<dbReference type="Pfam" id="PF00271">
    <property type="entry name" value="Helicase_C"/>
    <property type="match status" value="1"/>
</dbReference>
<evidence type="ECO:0000259" key="6">
    <source>
        <dbReference type="PROSITE" id="PS51192"/>
    </source>
</evidence>
<keyword evidence="4" id="KW-0067">ATP-binding</keyword>
<dbReference type="FunFam" id="3.40.50.300:FF:002125">
    <property type="entry name" value="ATP-dependent helicase HrpB"/>
    <property type="match status" value="1"/>
</dbReference>
<dbReference type="InterPro" id="IPR010225">
    <property type="entry name" value="HrpB"/>
</dbReference>
<dbReference type="InterPro" id="IPR002464">
    <property type="entry name" value="DNA/RNA_helicase_DEAH_CS"/>
</dbReference>
<dbReference type="SMART" id="SM00487">
    <property type="entry name" value="DEXDc"/>
    <property type="match status" value="1"/>
</dbReference>
<dbReference type="SMART" id="SM00490">
    <property type="entry name" value="HELICc"/>
    <property type="match status" value="1"/>
</dbReference>
<proteinExistence type="predicted"/>
<evidence type="ECO:0000313" key="8">
    <source>
        <dbReference type="EMBL" id="PVZ66354.1"/>
    </source>
</evidence>
<organism evidence="8 9">
    <name type="scientific">Pelagibaculum spongiae</name>
    <dbReference type="NCBI Taxonomy" id="2080658"/>
    <lineage>
        <taxon>Bacteria</taxon>
        <taxon>Pseudomonadati</taxon>
        <taxon>Pseudomonadota</taxon>
        <taxon>Gammaproteobacteria</taxon>
        <taxon>Oceanospirillales</taxon>
        <taxon>Pelagibaculum</taxon>
    </lineage>
</organism>
<keyword evidence="1" id="KW-0547">Nucleotide-binding</keyword>
<dbReference type="PROSITE" id="PS51192">
    <property type="entry name" value="HELICASE_ATP_BIND_1"/>
    <property type="match status" value="1"/>
</dbReference>
<feature type="compositionally biased region" description="Basic and acidic residues" evidence="5">
    <location>
        <begin position="864"/>
        <end position="876"/>
    </location>
</feature>
<accession>A0A2V1GXI7</accession>
<sequence length="887" mass="98044">MIPKVYLSNSGHGTIGANNLFALPMTMIQPEQMLPIEPILPDICQQLSQYNQLLLQAPPGAGKTTRVPLALLESIASNHWLGDKKILLLEPRRLAASNAAKRMAQSLKQSVGETIGLSMRFEHLVSKNTRIEVVTEAILTRRLQNDPELSDIGLVIFDEVHERHLQTDLGLALTLECQQALREDLRIMLMSATLDNRAFSSVMPQAQVVTSQGKSWPVDIIYPTLNQRGQVFWFDQFVNAMRLALTENTAADGEKAGDVLAFLPGSGDIKRAERILAEASWAEGLAVLPLYGDLGWNAQQQVLQPDPQGRRKLILSTPIAESSLTIDGVSIVIDSGLCRRPVFDPASGMSKLTTQTIAKDSAEQRTGRAGRQMPGVCYRIYGESRFLAMAQVTTPEIEDADLSSLVLELACWGSTAEQIQWPSQPPAAALQQACDLLQQLQLIKVSAAQQQQITVLGKTAAKLPVHPRLAAMLINSSRQYRNVAADLAAILGERDPLFSKRNATGNYAGSGRDTDLDKRLIALQRFRQQQPTGADKNTLKRIDRSAKQILKLLKNVGYSNDQLNIAELLATAWPDRVAKLRANSHNRYQLANGRGAELELSDSLCDQPWLVIAEMDAGTARAGKQDGRIYRALAIGQTQLEQLFADKIESCDQAQWDETAQRAVGQKVRKLGAIILQHKKSRLTAEAAANIQLEQIQKKGLSVLPWDKPSLQLVNRVQLLNRFSLLDADFSQQALLASAEDWLLSGLMNCTGANDWKKIDLYQSLLSILSWPEQQLLEQQAPQKFAIPSGRNASLEYRDDGEVLLSVKMQEMFGAATGPAVAQRRQPVTLSLLSPAGRPLQMTRDLAGFWAGSYAEVRKEMRGRYPKHRWPEDPANEKASVSSIKRK</sequence>
<dbReference type="Proteomes" id="UP000244906">
    <property type="component" value="Unassembled WGS sequence"/>
</dbReference>
<feature type="domain" description="Helicase C-terminal" evidence="7">
    <location>
        <begin position="236"/>
        <end position="413"/>
    </location>
</feature>
<evidence type="ECO:0000256" key="4">
    <source>
        <dbReference type="ARBA" id="ARBA00022840"/>
    </source>
</evidence>
<feature type="domain" description="Helicase ATP-binding" evidence="6">
    <location>
        <begin position="44"/>
        <end position="212"/>
    </location>
</feature>
<dbReference type="Gene3D" id="3.40.50.300">
    <property type="entry name" value="P-loop containing nucleotide triphosphate hydrolases"/>
    <property type="match status" value="2"/>
</dbReference>
<dbReference type="SMART" id="SM00847">
    <property type="entry name" value="HA2"/>
    <property type="match status" value="1"/>
</dbReference>
<dbReference type="GO" id="GO:0004386">
    <property type="term" value="F:helicase activity"/>
    <property type="evidence" value="ECO:0007669"/>
    <property type="project" value="UniProtKB-KW"/>
</dbReference>
<dbReference type="PIRSF" id="PIRSF005496">
    <property type="entry name" value="ATP_hel_hrpB"/>
    <property type="match status" value="1"/>
</dbReference>
<dbReference type="Pfam" id="PF00270">
    <property type="entry name" value="DEAD"/>
    <property type="match status" value="1"/>
</dbReference>
<keyword evidence="2" id="KW-0378">Hydrolase</keyword>
<protein>
    <submittedName>
        <fullName evidence="8">ATP-dependent helicase HrpB</fullName>
    </submittedName>
</protein>
<dbReference type="GO" id="GO:0003676">
    <property type="term" value="F:nucleic acid binding"/>
    <property type="evidence" value="ECO:0007669"/>
    <property type="project" value="InterPro"/>
</dbReference>
<evidence type="ECO:0000256" key="5">
    <source>
        <dbReference type="SAM" id="MobiDB-lite"/>
    </source>
</evidence>
<dbReference type="InterPro" id="IPR007502">
    <property type="entry name" value="Helicase-assoc_dom"/>
</dbReference>
<dbReference type="InterPro" id="IPR013689">
    <property type="entry name" value="RNA_helicase_ATP-dep_HrpB_C"/>
</dbReference>
<dbReference type="AlphaFoldDB" id="A0A2V1GXI7"/>
<dbReference type="InterPro" id="IPR001650">
    <property type="entry name" value="Helicase_C-like"/>
</dbReference>
<dbReference type="Gene3D" id="1.20.120.1080">
    <property type="match status" value="1"/>
</dbReference>
<evidence type="ECO:0000313" key="9">
    <source>
        <dbReference type="Proteomes" id="UP000244906"/>
    </source>
</evidence>
<dbReference type="PROSITE" id="PS51194">
    <property type="entry name" value="HELICASE_CTER"/>
    <property type="match status" value="1"/>
</dbReference>
<dbReference type="InterPro" id="IPR011545">
    <property type="entry name" value="DEAD/DEAH_box_helicase_dom"/>
</dbReference>
<dbReference type="GO" id="GO:0016787">
    <property type="term" value="F:hydrolase activity"/>
    <property type="evidence" value="ECO:0007669"/>
    <property type="project" value="UniProtKB-KW"/>
</dbReference>
<dbReference type="PANTHER" id="PTHR43519:SF1">
    <property type="entry name" value="ATP-DEPENDENT RNA HELICASE HRPB"/>
    <property type="match status" value="1"/>
</dbReference>
<dbReference type="InterPro" id="IPR049614">
    <property type="entry name" value="HrpB_DEXH"/>
</dbReference>
<evidence type="ECO:0000256" key="1">
    <source>
        <dbReference type="ARBA" id="ARBA00022741"/>
    </source>
</evidence>
<dbReference type="GO" id="GO:0005524">
    <property type="term" value="F:ATP binding"/>
    <property type="evidence" value="ECO:0007669"/>
    <property type="project" value="UniProtKB-KW"/>
</dbReference>
<keyword evidence="9" id="KW-1185">Reference proteome</keyword>
<evidence type="ECO:0000259" key="7">
    <source>
        <dbReference type="PROSITE" id="PS51194"/>
    </source>
</evidence>
<gene>
    <name evidence="8" type="primary">hrpB</name>
    <name evidence="8" type="ORF">DC094_16790</name>
</gene>
<feature type="region of interest" description="Disordered" evidence="5">
    <location>
        <begin position="864"/>
        <end position="887"/>
    </location>
</feature>
<dbReference type="Pfam" id="PF08482">
    <property type="entry name" value="HrpB_C"/>
    <property type="match status" value="1"/>
</dbReference>
<name>A0A2V1GXI7_9GAMM</name>
<dbReference type="NCBIfam" id="TIGR01970">
    <property type="entry name" value="DEAH_box_HrpB"/>
    <property type="match status" value="1"/>
</dbReference>
<keyword evidence="3 8" id="KW-0347">Helicase</keyword>
<dbReference type="EMBL" id="QDDL01000008">
    <property type="protein sequence ID" value="PVZ66354.1"/>
    <property type="molecule type" value="Genomic_DNA"/>
</dbReference>
<dbReference type="InterPro" id="IPR014001">
    <property type="entry name" value="Helicase_ATP-bd"/>
</dbReference>
<dbReference type="InterPro" id="IPR027417">
    <property type="entry name" value="P-loop_NTPase"/>
</dbReference>
<evidence type="ECO:0000256" key="2">
    <source>
        <dbReference type="ARBA" id="ARBA00022801"/>
    </source>
</evidence>
<dbReference type="PANTHER" id="PTHR43519">
    <property type="entry name" value="ATP-DEPENDENT RNA HELICASE HRPB"/>
    <property type="match status" value="1"/>
</dbReference>
<evidence type="ECO:0000256" key="3">
    <source>
        <dbReference type="ARBA" id="ARBA00022806"/>
    </source>
</evidence>